<dbReference type="InterPro" id="IPR015965">
    <property type="entry name" value="tRNA_lig_PDEase"/>
</dbReference>
<dbReference type="AlphaFoldDB" id="A0AAC9F7F3"/>
<dbReference type="RefSeq" id="WP_012519712.1">
    <property type="nucleotide sequence ID" value="NZ_CAKMLI010000032.1"/>
</dbReference>
<evidence type="ECO:0000259" key="1">
    <source>
        <dbReference type="Pfam" id="PF08302"/>
    </source>
</evidence>
<dbReference type="GO" id="GO:0005524">
    <property type="term" value="F:ATP binding"/>
    <property type="evidence" value="ECO:0007669"/>
    <property type="project" value="InterPro"/>
</dbReference>
<organism evidence="2 3">
    <name type="scientific">Alteromonas mediterranea</name>
    <dbReference type="NCBI Taxonomy" id="314275"/>
    <lineage>
        <taxon>Bacteria</taxon>
        <taxon>Pseudomonadati</taxon>
        <taxon>Pseudomonadota</taxon>
        <taxon>Gammaproteobacteria</taxon>
        <taxon>Alteromonadales</taxon>
        <taxon>Alteromonadaceae</taxon>
        <taxon>Alteromonas/Salinimonas group</taxon>
        <taxon>Alteromonas</taxon>
    </lineage>
</organism>
<sequence>MAYSCYLVKPEQIKRIASPVHCNHFMHHITVDFGIPNNSPLPSNPNNVQVIGVASDDKAQALVVSVDGKKERSNGQVFHITVSTADNVKPVYSNRLLESGYTPINPINIDVEPSFVNW</sequence>
<protein>
    <recommendedName>
        <fullName evidence="1">tRNA ligase phosphodiesterase domain-containing protein</fullName>
    </recommendedName>
</protein>
<name>A0AAC9F7F3_9ALTE</name>
<accession>A0AAC9F7F3</accession>
<reference evidence="2 3" key="1">
    <citation type="submission" date="2015-12" db="EMBL/GenBank/DDBJ databases">
        <title>Intraspecies pangenome expansion in the marine bacterium Alteromonas.</title>
        <authorList>
            <person name="Lopez-Perez M."/>
            <person name="Rodriguez-Valera F."/>
        </authorList>
    </citation>
    <scope>NUCLEOTIDE SEQUENCE [LARGE SCALE GENOMIC DNA]</scope>
    <source>
        <strain evidence="2 3">UM8</strain>
    </source>
</reference>
<proteinExistence type="predicted"/>
<dbReference type="GO" id="GO:0003972">
    <property type="term" value="F:RNA ligase (ATP) activity"/>
    <property type="evidence" value="ECO:0007669"/>
    <property type="project" value="InterPro"/>
</dbReference>
<evidence type="ECO:0000313" key="3">
    <source>
        <dbReference type="Proteomes" id="UP000061468"/>
    </source>
</evidence>
<gene>
    <name evidence="2" type="ORF">AV942_16435</name>
</gene>
<evidence type="ECO:0000313" key="2">
    <source>
        <dbReference type="EMBL" id="AMJ79765.1"/>
    </source>
</evidence>
<dbReference type="GO" id="GO:0006388">
    <property type="term" value="P:tRNA splicing, via endonucleolytic cleavage and ligation"/>
    <property type="evidence" value="ECO:0007669"/>
    <property type="project" value="InterPro"/>
</dbReference>
<dbReference type="Pfam" id="PF08302">
    <property type="entry name" value="tRNA_lig_CPD"/>
    <property type="match status" value="1"/>
</dbReference>
<feature type="domain" description="tRNA ligase phosphodiesterase" evidence="1">
    <location>
        <begin position="47"/>
        <end position="99"/>
    </location>
</feature>
<dbReference type="Proteomes" id="UP000061468">
    <property type="component" value="Chromosome"/>
</dbReference>
<dbReference type="EMBL" id="CP013928">
    <property type="protein sequence ID" value="AMJ79765.1"/>
    <property type="molecule type" value="Genomic_DNA"/>
</dbReference>